<dbReference type="AGR" id="MGI:105941"/>
<dbReference type="ProteomicsDB" id="345279"/>
<dbReference type="Proteomes" id="UP000000589">
    <property type="component" value="Chromosome X"/>
</dbReference>
<evidence type="ECO:0000313" key="3">
    <source>
        <dbReference type="Proteomes" id="UP000000589"/>
    </source>
</evidence>
<reference evidence="1 3" key="4">
    <citation type="journal article" date="2011" name="PLoS Biol.">
        <title>Modernizing reference genome assemblies.</title>
        <authorList>
            <person name="Church D.M."/>
            <person name="Schneider V.A."/>
            <person name="Graves T."/>
            <person name="Auger K."/>
            <person name="Cunningham F."/>
            <person name="Bouk N."/>
            <person name="Chen H.C."/>
            <person name="Agarwala R."/>
            <person name="McLaren W.M."/>
            <person name="Ritchie G.R."/>
            <person name="Albracht D."/>
            <person name="Kremitzki M."/>
            <person name="Rock S."/>
            <person name="Kotkiewicz H."/>
            <person name="Kremitzki C."/>
            <person name="Wollam A."/>
            <person name="Trani L."/>
            <person name="Fulton L."/>
            <person name="Fulton R."/>
            <person name="Matthews L."/>
            <person name="Whitehead S."/>
            <person name="Chow W."/>
            <person name="Torrance J."/>
            <person name="Dunn M."/>
            <person name="Harden G."/>
            <person name="Threadgold G."/>
            <person name="Wood J."/>
            <person name="Collins J."/>
            <person name="Heath P."/>
            <person name="Griffiths G."/>
            <person name="Pelan S."/>
            <person name="Grafham D."/>
            <person name="Eichler E.E."/>
            <person name="Weinstock G."/>
            <person name="Mardis E.R."/>
            <person name="Wilson R.K."/>
            <person name="Howe K."/>
            <person name="Flicek P."/>
            <person name="Hubbard T."/>
        </authorList>
    </citation>
    <scope>NUCLEOTIDE SEQUENCE [LARGE SCALE GENOMIC DNA]</scope>
    <source>
        <strain evidence="1 3">C57BL/6J</strain>
    </source>
</reference>
<dbReference type="AlphaFoldDB" id="D6RFD5"/>
<dbReference type="jPOST" id="D6RFD5"/>
<evidence type="ECO:0007829" key="7">
    <source>
        <dbReference type="PubMed" id="21183079"/>
    </source>
</evidence>
<reference evidence="1 3" key="2">
    <citation type="journal article" date="2009" name="PLoS Biol.">
        <title>Lineage-specific biology revealed by a finished genome assembly of the mouse.</title>
        <authorList>
            <consortium name="Mouse Genome Sequencing Consortium"/>
            <person name="Church D.M."/>
            <person name="Goodstadt L."/>
            <person name="Hillier L.W."/>
            <person name="Zody M.C."/>
            <person name="Goldstein S."/>
            <person name="She X."/>
            <person name="Bult C.J."/>
            <person name="Agarwala R."/>
            <person name="Cherry J.L."/>
            <person name="DiCuccio M."/>
            <person name="Hlavina W."/>
            <person name="Kapustin Y."/>
            <person name="Meric P."/>
            <person name="Maglott D."/>
            <person name="Birtle Z."/>
            <person name="Marques A.C."/>
            <person name="Graves T."/>
            <person name="Zhou S."/>
            <person name="Teague B."/>
            <person name="Potamousis K."/>
            <person name="Churas C."/>
            <person name="Place M."/>
            <person name="Herschleb J."/>
            <person name="Runnheim R."/>
            <person name="Forrest D."/>
            <person name="Amos-Landgraf J."/>
            <person name="Schwartz D.C."/>
            <person name="Cheng Z."/>
            <person name="Lindblad-Toh K."/>
            <person name="Eichler E.E."/>
            <person name="Ponting C.P."/>
        </authorList>
    </citation>
    <scope>NUCLEOTIDE SEQUENCE [LARGE SCALE GENOMIC DNA]</scope>
    <source>
        <strain evidence="1 3">C57BL/6J</strain>
    </source>
</reference>
<name>D6RFD5_MOUSE</name>
<dbReference type="GeneTree" id="ENSGT00940000158744"/>
<organism evidence="1 3">
    <name type="scientific">Mus musculus</name>
    <name type="common">Mouse</name>
    <dbReference type="NCBI Taxonomy" id="10090"/>
    <lineage>
        <taxon>Eukaryota</taxon>
        <taxon>Metazoa</taxon>
        <taxon>Chordata</taxon>
        <taxon>Craniata</taxon>
        <taxon>Vertebrata</taxon>
        <taxon>Euteleostomi</taxon>
        <taxon>Mammalia</taxon>
        <taxon>Eutheria</taxon>
        <taxon>Euarchontoglires</taxon>
        <taxon>Glires</taxon>
        <taxon>Rodentia</taxon>
        <taxon>Myomorpha</taxon>
        <taxon>Muroidea</taxon>
        <taxon>Muridae</taxon>
        <taxon>Murinae</taxon>
        <taxon>Mus</taxon>
        <taxon>Mus</taxon>
    </lineage>
</organism>
<dbReference type="Antibodypedia" id="419">
    <property type="antibodies" value="352 antibodies from 34 providers"/>
</dbReference>
<accession>D6RFD5</accession>
<evidence type="ECO:0007829" key="6">
    <source>
        <dbReference type="PubMed" id="17242355"/>
    </source>
</evidence>
<reference evidence="1" key="5">
    <citation type="submission" date="2025-08" db="UniProtKB">
        <authorList>
            <consortium name="Ensembl"/>
        </authorList>
    </citation>
    <scope>IDENTIFICATION</scope>
    <source>
        <strain evidence="1">C57BL/6J</strain>
    </source>
</reference>
<dbReference type="PeptideAtlas" id="D6RFD5"/>
<keyword evidence="3" id="KW-1185">Reference proteome</keyword>
<gene>
    <name evidence="1 2" type="primary">Mpp1</name>
</gene>
<dbReference type="VEuPathDB" id="HostDB:ENSMUSG00000031402"/>
<dbReference type="Bgee" id="ENSMUSG00000031402">
    <property type="expression patterns" value="Expressed in small intestine Peyer's patch and 269 other cell types or tissues"/>
</dbReference>
<dbReference type="ExpressionAtlas" id="D6RFD5">
    <property type="expression patterns" value="baseline and differential"/>
</dbReference>
<reference evidence="1" key="6">
    <citation type="submission" date="2025-09" db="UniProtKB">
        <authorList>
            <consortium name="Ensembl"/>
        </authorList>
    </citation>
    <scope>IDENTIFICATION</scope>
    <source>
        <strain evidence="1">C57BL/6J</strain>
    </source>
</reference>
<dbReference type="MGI" id="MGI:105941">
    <property type="gene designation" value="Mpp1"/>
</dbReference>
<proteinExistence type="evidence at protein level"/>
<evidence type="ECO:0007829" key="5">
    <source>
        <dbReference type="ProteomicsDB" id="D6RFD5"/>
    </source>
</evidence>
<evidence type="ECO:0007829" key="4">
    <source>
        <dbReference type="PeptideAtlas" id="D6RFD5"/>
    </source>
</evidence>
<evidence type="ECO:0000313" key="2">
    <source>
        <dbReference type="MGI" id="MGI:105941"/>
    </source>
</evidence>
<reference evidence="6" key="1">
    <citation type="journal article" date="2007" name="Proc. Natl. Acad. Sci. U.S.A.">
        <title>Large-scale phosphorylation analysis of mouse liver.</title>
        <authorList>
            <person name="Villen J."/>
            <person name="Beausoleil S.A."/>
            <person name="Gerber S.A."/>
            <person name="Gygi S.P."/>
        </authorList>
    </citation>
    <scope>IDENTIFICATION BY MASS SPECTROMETRY [LARGE SCALE ANALYSIS]</scope>
</reference>
<keyword evidence="4 5" id="KW-1267">Proteomics identification</keyword>
<sequence length="45" mass="5098">MTLKSSEGEGGNSMRTALSDLYLEHLLQKRNRPEQEIIRPPSKVS</sequence>
<dbReference type="HOGENOM" id="CLU_3207463_0_0_1"/>
<dbReference type="Ensembl" id="ENSMUST00000127023.2">
    <property type="protein sequence ID" value="ENSMUSP00000117003.2"/>
    <property type="gene ID" value="ENSMUSG00000031402.13"/>
</dbReference>
<evidence type="ECO:0000313" key="1">
    <source>
        <dbReference type="Ensembl" id="ENSMUSP00000117003.2"/>
    </source>
</evidence>
<reference evidence="7" key="3">
    <citation type="journal article" date="2010" name="Cell">
        <title>A tissue-specific atlas of mouse protein phosphorylation and expression.</title>
        <authorList>
            <person name="Huttlin E.L."/>
            <person name="Jedrychowski M.P."/>
            <person name="Elias J.E."/>
            <person name="Goswami T."/>
            <person name="Rad R."/>
            <person name="Beausoleil S.A."/>
            <person name="Villen J."/>
            <person name="Haas W."/>
            <person name="Sowa M.E."/>
            <person name="Gygi S.P."/>
        </authorList>
    </citation>
    <scope>IDENTIFICATION BY MASS SPECTROMETRY [LARGE SCALE ANALYSIS]</scope>
</reference>
<protein>
    <submittedName>
        <fullName evidence="1">Membrane protein, palmitoylated</fullName>
    </submittedName>
</protein>